<organism evidence="4 5">
    <name type="scientific">Arthrobacter ginkgonis</name>
    <dbReference type="NCBI Taxonomy" id="1630594"/>
    <lineage>
        <taxon>Bacteria</taxon>
        <taxon>Bacillati</taxon>
        <taxon>Actinomycetota</taxon>
        <taxon>Actinomycetes</taxon>
        <taxon>Micrococcales</taxon>
        <taxon>Micrococcaceae</taxon>
        <taxon>Arthrobacter</taxon>
    </lineage>
</organism>
<name>A0ABP7DBN1_9MICC</name>
<dbReference type="SUPFAM" id="SSF50475">
    <property type="entry name" value="FMN-binding split barrel"/>
    <property type="match status" value="1"/>
</dbReference>
<dbReference type="SUPFAM" id="SSF55781">
    <property type="entry name" value="GAF domain-like"/>
    <property type="match status" value="1"/>
</dbReference>
<evidence type="ECO:0000256" key="2">
    <source>
        <dbReference type="ARBA" id="ARBA00023002"/>
    </source>
</evidence>
<sequence length="408" mass="44014">MAPSRGTALKGNAPLADQATARSINGDTFRKVMGNYPTGVVVVTATDAAGEPVGMVIGSFTSVSLDPPLVAFLPTKASRTFERMRSATSFCINVLAADQEWLCRHFSAPKEDKFQGVAWHPSPSGAPILDGAVSWIECVPHEVFDGGDHHLVLARVTDLEASRDSLPLLFFQRGYGKFTPSSLVVSNGREFIESVHLAAVARPEMELIASSLGVECSLACVSGSDYVFVASCNRSESAGRSRLGARVPLMPPFGGLMVGEAGGPTDEQWLARLGTTEGEAVEAARAQLARVRERGWSLALFGGATQDELDELVKTYMDERRTPAQEQAFIDAVSRTRDYHEPAEIDPDAAYDVIHLAVPVHGLDGNVKAVLRLGELPRGARWAEIDGWLDRMRETVNAIELRIARGLS</sequence>
<accession>A0ABP7DBN1</accession>
<feature type="domain" description="IclR-ED" evidence="3">
    <location>
        <begin position="183"/>
        <end position="408"/>
    </location>
</feature>
<dbReference type="Pfam" id="PF01613">
    <property type="entry name" value="Flavin_Reduct"/>
    <property type="match status" value="1"/>
</dbReference>
<gene>
    <name evidence="4" type="ORF">GCM10023081_43130</name>
</gene>
<keyword evidence="5" id="KW-1185">Reference proteome</keyword>
<dbReference type="InterPro" id="IPR014757">
    <property type="entry name" value="Tscrpt_reg_IclR_C"/>
</dbReference>
<dbReference type="InterPro" id="IPR012349">
    <property type="entry name" value="Split_barrel_FMN-bd"/>
</dbReference>
<dbReference type="Gene3D" id="2.30.110.10">
    <property type="entry name" value="Electron Transport, Fmn-binding Protein, Chain A"/>
    <property type="match status" value="1"/>
</dbReference>
<proteinExistence type="inferred from homology"/>
<dbReference type="InterPro" id="IPR050268">
    <property type="entry name" value="NADH-dep_flavin_reductase"/>
</dbReference>
<keyword evidence="2" id="KW-0560">Oxidoreductase</keyword>
<dbReference type="PROSITE" id="PS51078">
    <property type="entry name" value="ICLR_ED"/>
    <property type="match status" value="1"/>
</dbReference>
<dbReference type="PANTHER" id="PTHR30466">
    <property type="entry name" value="FLAVIN REDUCTASE"/>
    <property type="match status" value="1"/>
</dbReference>
<dbReference type="Proteomes" id="UP001500752">
    <property type="component" value="Unassembled WGS sequence"/>
</dbReference>
<dbReference type="InterPro" id="IPR002563">
    <property type="entry name" value="Flavin_Rdtase-like_dom"/>
</dbReference>
<evidence type="ECO:0000256" key="1">
    <source>
        <dbReference type="ARBA" id="ARBA00008898"/>
    </source>
</evidence>
<evidence type="ECO:0000313" key="5">
    <source>
        <dbReference type="Proteomes" id="UP001500752"/>
    </source>
</evidence>
<dbReference type="PANTHER" id="PTHR30466:SF11">
    <property type="entry name" value="FLAVIN-DEPENDENT MONOOXYGENASE, REDUCTASE SUBUNIT HSAB"/>
    <property type="match status" value="1"/>
</dbReference>
<dbReference type="SMART" id="SM00903">
    <property type="entry name" value="Flavin_Reduct"/>
    <property type="match status" value="1"/>
</dbReference>
<comment type="similarity">
    <text evidence="1">Belongs to the non-flavoprotein flavin reductase family.</text>
</comment>
<dbReference type="EMBL" id="BAABEO010000034">
    <property type="protein sequence ID" value="GAA3702081.1"/>
    <property type="molecule type" value="Genomic_DNA"/>
</dbReference>
<protein>
    <submittedName>
        <fullName evidence="4">Flavin reductase</fullName>
    </submittedName>
</protein>
<dbReference type="RefSeq" id="WP_345154173.1">
    <property type="nucleotide sequence ID" value="NZ_BAABEO010000034.1"/>
</dbReference>
<dbReference type="Gene3D" id="3.30.450.40">
    <property type="match status" value="1"/>
</dbReference>
<evidence type="ECO:0000259" key="3">
    <source>
        <dbReference type="PROSITE" id="PS51078"/>
    </source>
</evidence>
<reference evidence="5" key="1">
    <citation type="journal article" date="2019" name="Int. J. Syst. Evol. Microbiol.">
        <title>The Global Catalogue of Microorganisms (GCM) 10K type strain sequencing project: providing services to taxonomists for standard genome sequencing and annotation.</title>
        <authorList>
            <consortium name="The Broad Institute Genomics Platform"/>
            <consortium name="The Broad Institute Genome Sequencing Center for Infectious Disease"/>
            <person name="Wu L."/>
            <person name="Ma J."/>
        </authorList>
    </citation>
    <scope>NUCLEOTIDE SEQUENCE [LARGE SCALE GENOMIC DNA]</scope>
    <source>
        <strain evidence="5">JCM 30742</strain>
    </source>
</reference>
<evidence type="ECO:0000313" key="4">
    <source>
        <dbReference type="EMBL" id="GAA3702081.1"/>
    </source>
</evidence>
<comment type="caution">
    <text evidence="4">The sequence shown here is derived from an EMBL/GenBank/DDBJ whole genome shotgun (WGS) entry which is preliminary data.</text>
</comment>
<dbReference type="InterPro" id="IPR029016">
    <property type="entry name" value="GAF-like_dom_sf"/>
</dbReference>